<dbReference type="EC" id="6.3.5.-" evidence="10"/>
<gene>
    <name evidence="10" type="primary">gatB</name>
    <name evidence="12" type="ORF">IV49_GL000674</name>
</gene>
<dbReference type="SUPFAM" id="SSF55931">
    <property type="entry name" value="Glutamine synthetase/guanido kinase"/>
    <property type="match status" value="1"/>
</dbReference>
<accession>A0A0R2HF97</accession>
<comment type="subunit">
    <text evidence="2 10">Heterotrimer of A, B and C subunits.</text>
</comment>
<protein>
    <recommendedName>
        <fullName evidence="10">Aspartyl/glutamyl-tRNA(Asn/Gln) amidotransferase subunit B</fullName>
        <shortName evidence="10">Asp/Glu-ADT subunit B</shortName>
        <ecNumber evidence="10">6.3.5.-</ecNumber>
    </recommendedName>
</protein>
<dbReference type="GO" id="GO:0006412">
    <property type="term" value="P:translation"/>
    <property type="evidence" value="ECO:0007669"/>
    <property type="project" value="UniProtKB-UniRule"/>
</dbReference>
<evidence type="ECO:0000256" key="6">
    <source>
        <dbReference type="ARBA" id="ARBA00022917"/>
    </source>
</evidence>
<dbReference type="FunFam" id="1.10.10.410:FF:000001">
    <property type="entry name" value="Aspartyl/glutamyl-tRNA(Asn/Gln) amidotransferase subunit B"/>
    <property type="match status" value="1"/>
</dbReference>
<comment type="caution">
    <text evidence="12">The sequence shown here is derived from an EMBL/GenBank/DDBJ whole genome shotgun (WGS) entry which is preliminary data.</text>
</comment>
<evidence type="ECO:0000256" key="10">
    <source>
        <dbReference type="HAMAP-Rule" id="MF_00121"/>
    </source>
</evidence>
<keyword evidence="4 10" id="KW-0547">Nucleotide-binding</keyword>
<dbReference type="InterPro" id="IPR014746">
    <property type="entry name" value="Gln_synth/guanido_kin_cat_dom"/>
</dbReference>
<proteinExistence type="inferred from homology"/>
<dbReference type="InterPro" id="IPR023168">
    <property type="entry name" value="GatB_Yqey_C_2"/>
</dbReference>
<dbReference type="Gene3D" id="1.10.10.410">
    <property type="match status" value="1"/>
</dbReference>
<dbReference type="NCBIfam" id="NF004012">
    <property type="entry name" value="PRK05477.1-2"/>
    <property type="match status" value="1"/>
</dbReference>
<evidence type="ECO:0000313" key="12">
    <source>
        <dbReference type="EMBL" id="KRN51211.1"/>
    </source>
</evidence>
<dbReference type="PANTHER" id="PTHR11659">
    <property type="entry name" value="GLUTAMYL-TRNA GLN AMIDOTRANSFERASE SUBUNIT B MITOCHONDRIAL AND PROKARYOTIC PET112-RELATED"/>
    <property type="match status" value="1"/>
</dbReference>
<comment type="catalytic activity">
    <reaction evidence="8 10">
        <text>L-aspartyl-tRNA(Asn) + L-glutamine + ATP + H2O = L-asparaginyl-tRNA(Asn) + L-glutamate + ADP + phosphate + 2 H(+)</text>
        <dbReference type="Rhea" id="RHEA:14513"/>
        <dbReference type="Rhea" id="RHEA-COMP:9674"/>
        <dbReference type="Rhea" id="RHEA-COMP:9677"/>
        <dbReference type="ChEBI" id="CHEBI:15377"/>
        <dbReference type="ChEBI" id="CHEBI:15378"/>
        <dbReference type="ChEBI" id="CHEBI:29985"/>
        <dbReference type="ChEBI" id="CHEBI:30616"/>
        <dbReference type="ChEBI" id="CHEBI:43474"/>
        <dbReference type="ChEBI" id="CHEBI:58359"/>
        <dbReference type="ChEBI" id="CHEBI:78515"/>
        <dbReference type="ChEBI" id="CHEBI:78516"/>
        <dbReference type="ChEBI" id="CHEBI:456216"/>
    </reaction>
</comment>
<keyword evidence="6 10" id="KW-0648">Protein biosynthesis</keyword>
<dbReference type="SUPFAM" id="SSF89095">
    <property type="entry name" value="GatB/YqeY motif"/>
    <property type="match status" value="1"/>
</dbReference>
<comment type="catalytic activity">
    <reaction evidence="9 10">
        <text>L-glutamyl-tRNA(Gln) + L-glutamine + ATP + H2O = L-glutaminyl-tRNA(Gln) + L-glutamate + ADP + phosphate + H(+)</text>
        <dbReference type="Rhea" id="RHEA:17521"/>
        <dbReference type="Rhea" id="RHEA-COMP:9681"/>
        <dbReference type="Rhea" id="RHEA-COMP:9684"/>
        <dbReference type="ChEBI" id="CHEBI:15377"/>
        <dbReference type="ChEBI" id="CHEBI:15378"/>
        <dbReference type="ChEBI" id="CHEBI:29985"/>
        <dbReference type="ChEBI" id="CHEBI:30616"/>
        <dbReference type="ChEBI" id="CHEBI:43474"/>
        <dbReference type="ChEBI" id="CHEBI:58359"/>
        <dbReference type="ChEBI" id="CHEBI:78520"/>
        <dbReference type="ChEBI" id="CHEBI:78521"/>
        <dbReference type="ChEBI" id="CHEBI:456216"/>
    </reaction>
</comment>
<keyword evidence="3 10" id="KW-0436">Ligase</keyword>
<dbReference type="InterPro" id="IPR006075">
    <property type="entry name" value="Asn/Gln-tRNA_Trfase_suB/E_cat"/>
</dbReference>
<dbReference type="GO" id="GO:0050566">
    <property type="term" value="F:asparaginyl-tRNA synthase (glutamine-hydrolyzing) activity"/>
    <property type="evidence" value="ECO:0007669"/>
    <property type="project" value="RHEA"/>
</dbReference>
<dbReference type="GO" id="GO:0016740">
    <property type="term" value="F:transferase activity"/>
    <property type="evidence" value="ECO:0007669"/>
    <property type="project" value="UniProtKB-KW"/>
</dbReference>
<dbReference type="AlphaFoldDB" id="A0A0R2HF97"/>
<evidence type="ECO:0000256" key="4">
    <source>
        <dbReference type="ARBA" id="ARBA00022741"/>
    </source>
</evidence>
<dbReference type="PROSITE" id="PS01234">
    <property type="entry name" value="GATB"/>
    <property type="match status" value="1"/>
</dbReference>
<dbReference type="HAMAP" id="MF_00121">
    <property type="entry name" value="GatB"/>
    <property type="match status" value="1"/>
</dbReference>
<dbReference type="InterPro" id="IPR042114">
    <property type="entry name" value="GatB_C_1"/>
</dbReference>
<dbReference type="Proteomes" id="UP000051841">
    <property type="component" value="Unassembled WGS sequence"/>
</dbReference>
<reference evidence="12 13" key="1">
    <citation type="journal article" date="2015" name="Genome Announc.">
        <title>Expanding the biotechnology potential of lactobacilli through comparative genomics of 213 strains and associated genera.</title>
        <authorList>
            <person name="Sun Z."/>
            <person name="Harris H.M."/>
            <person name="McCann A."/>
            <person name="Guo C."/>
            <person name="Argimon S."/>
            <person name="Zhang W."/>
            <person name="Yang X."/>
            <person name="Jeffery I.B."/>
            <person name="Cooney J.C."/>
            <person name="Kagawa T.F."/>
            <person name="Liu W."/>
            <person name="Song Y."/>
            <person name="Salvetti E."/>
            <person name="Wrobel A."/>
            <person name="Rasinkangas P."/>
            <person name="Parkhill J."/>
            <person name="Rea M.C."/>
            <person name="O'Sullivan O."/>
            <person name="Ritari J."/>
            <person name="Douillard F.P."/>
            <person name="Paul Ross R."/>
            <person name="Yang R."/>
            <person name="Briner A.E."/>
            <person name="Felis G.E."/>
            <person name="de Vos W.M."/>
            <person name="Barrangou R."/>
            <person name="Klaenhammer T.R."/>
            <person name="Caufield P.W."/>
            <person name="Cui Y."/>
            <person name="Zhang H."/>
            <person name="O'Toole P.W."/>
        </authorList>
    </citation>
    <scope>NUCLEOTIDE SEQUENCE [LARGE SCALE GENOMIC DNA]</scope>
    <source>
        <strain evidence="12 13">DSM 20405</strain>
    </source>
</reference>
<evidence type="ECO:0000256" key="2">
    <source>
        <dbReference type="ARBA" id="ARBA00011123"/>
    </source>
</evidence>
<name>A0A0R2HF97_9FIRM</name>
<dbReference type="GO" id="GO:0005524">
    <property type="term" value="F:ATP binding"/>
    <property type="evidence" value="ECO:0007669"/>
    <property type="project" value="UniProtKB-KW"/>
</dbReference>
<dbReference type="PANTHER" id="PTHR11659:SF0">
    <property type="entry name" value="GLUTAMYL-TRNA(GLN) AMIDOTRANSFERASE SUBUNIT B, MITOCHONDRIAL"/>
    <property type="match status" value="1"/>
</dbReference>
<dbReference type="NCBIfam" id="TIGR00133">
    <property type="entry name" value="gatB"/>
    <property type="match status" value="1"/>
</dbReference>
<dbReference type="Pfam" id="PF02934">
    <property type="entry name" value="GatB_N"/>
    <property type="match status" value="1"/>
</dbReference>
<dbReference type="InterPro" id="IPR003789">
    <property type="entry name" value="Asn/Gln_tRNA_amidoTrase-B-like"/>
</dbReference>
<organism evidence="12 13">
    <name type="scientific">Kandleria vitulina DSM 20405</name>
    <dbReference type="NCBI Taxonomy" id="1410657"/>
    <lineage>
        <taxon>Bacteria</taxon>
        <taxon>Bacillati</taxon>
        <taxon>Bacillota</taxon>
        <taxon>Erysipelotrichia</taxon>
        <taxon>Erysipelotrichales</taxon>
        <taxon>Coprobacillaceae</taxon>
        <taxon>Kandleria</taxon>
    </lineage>
</organism>
<evidence type="ECO:0000256" key="8">
    <source>
        <dbReference type="ARBA" id="ARBA00047380"/>
    </source>
</evidence>
<comment type="function">
    <text evidence="7 10">Allows the formation of correctly charged Asn-tRNA(Asn) or Gln-tRNA(Gln) through the transamidation of misacylated Asp-tRNA(Asn) or Glu-tRNA(Gln) in organisms which lack either or both of asparaginyl-tRNA or glutaminyl-tRNA synthetases. The reaction takes place in the presence of glutamine and ATP through an activated phospho-Asp-tRNA(Asn) or phospho-Glu-tRNA(Gln).</text>
</comment>
<keyword evidence="12" id="KW-0808">Transferase</keyword>
<dbReference type="GO" id="GO:0050567">
    <property type="term" value="F:glutaminyl-tRNA synthase (glutamine-hydrolyzing) activity"/>
    <property type="evidence" value="ECO:0007669"/>
    <property type="project" value="UniProtKB-UniRule"/>
</dbReference>
<dbReference type="InterPro" id="IPR017958">
    <property type="entry name" value="Gln-tRNA_amidoTrfase_suB_CS"/>
</dbReference>
<keyword evidence="13" id="KW-1185">Reference proteome</keyword>
<evidence type="ECO:0000313" key="13">
    <source>
        <dbReference type="Proteomes" id="UP000051841"/>
    </source>
</evidence>
<evidence type="ECO:0000256" key="5">
    <source>
        <dbReference type="ARBA" id="ARBA00022840"/>
    </source>
</evidence>
<dbReference type="InterPro" id="IPR017959">
    <property type="entry name" value="Asn/Gln-tRNA_amidoTrfase_suB/E"/>
</dbReference>
<evidence type="ECO:0000259" key="11">
    <source>
        <dbReference type="SMART" id="SM00845"/>
    </source>
</evidence>
<evidence type="ECO:0000256" key="3">
    <source>
        <dbReference type="ARBA" id="ARBA00022598"/>
    </source>
</evidence>
<evidence type="ECO:0000256" key="7">
    <source>
        <dbReference type="ARBA" id="ARBA00024799"/>
    </source>
</evidence>
<dbReference type="PATRIC" id="fig|1410657.5.peg.701"/>
<comment type="similarity">
    <text evidence="1 10">Belongs to the GatB/GatE family. GatB subfamily.</text>
</comment>
<dbReference type="NCBIfam" id="NF004014">
    <property type="entry name" value="PRK05477.1-4"/>
    <property type="match status" value="1"/>
</dbReference>
<dbReference type="Gene3D" id="1.10.150.380">
    <property type="entry name" value="GatB domain, N-terminal subdomain"/>
    <property type="match status" value="1"/>
</dbReference>
<evidence type="ECO:0000256" key="9">
    <source>
        <dbReference type="ARBA" id="ARBA00047913"/>
    </source>
</evidence>
<dbReference type="GO" id="GO:0070681">
    <property type="term" value="P:glutaminyl-tRNAGln biosynthesis via transamidation"/>
    <property type="evidence" value="ECO:0007669"/>
    <property type="project" value="TreeGrafter"/>
</dbReference>
<dbReference type="EMBL" id="JQBL01000002">
    <property type="protein sequence ID" value="KRN51211.1"/>
    <property type="molecule type" value="Genomic_DNA"/>
</dbReference>
<feature type="domain" description="Asn/Gln amidotransferase" evidence="11">
    <location>
        <begin position="325"/>
        <end position="472"/>
    </location>
</feature>
<keyword evidence="5 10" id="KW-0067">ATP-binding</keyword>
<dbReference type="InterPro" id="IPR004413">
    <property type="entry name" value="GatB"/>
</dbReference>
<dbReference type="RefSeq" id="WP_029070374.1">
    <property type="nucleotide sequence ID" value="NZ_JNKN01000005.1"/>
</dbReference>
<dbReference type="InterPro" id="IPR018027">
    <property type="entry name" value="Asn/Gln_amidotransferase"/>
</dbReference>
<evidence type="ECO:0000256" key="1">
    <source>
        <dbReference type="ARBA" id="ARBA00005306"/>
    </source>
</evidence>
<dbReference type="SMART" id="SM00845">
    <property type="entry name" value="GatB_Yqey"/>
    <property type="match status" value="1"/>
</dbReference>
<sequence length="477" mass="54474">MNFEQVIGLEVHCELKTKSKMFSGAPVTFGEAPNTMVNEIDMGMTGTMPALNKRGVEYALRVCHALHMDIDELLCFDRKNYYYADLPKGFQITQDKRPIGRNGYLMIEVNGKEKKIEIERLHMEEDTAKQLHLSKYTLLDYNRAGIPLIEIVTKPCIRSGAEAAAYLEALRQIFLYTEVSDAKLEEGSMRCDVNVSIRPYGSETFGTRTEIKNLNSISNVQKALEYESLRQEKVLLSGGEVIQQTMRYDELNKETVPMRSKGDAVDYKYYTEPNILPVRISHEWVEEIKANLPMMARERVKKYVEEYDIPTVDAKILVSTKTESEYFNEVIKYTNNYKAASNWLIGDVQAYLNAEGHSYDDITLNPEYLAKLINFIDESVISSKQAKKVFEIMMKENKDPEVIVEEKGMKQISDEATLVALINEVLDNNPKSIQDYANGKDHAIKYLVGQVMKATKGQANPRKTNELLSSMLKERIN</sequence>
<dbReference type="Pfam" id="PF02637">
    <property type="entry name" value="GatB_Yqey"/>
    <property type="match status" value="1"/>
</dbReference>